<organism evidence="1 2">
    <name type="scientific">Ralstonia solanacearum</name>
    <name type="common">Pseudomonas solanacearum</name>
    <dbReference type="NCBI Taxonomy" id="305"/>
    <lineage>
        <taxon>Bacteria</taxon>
        <taxon>Pseudomonadati</taxon>
        <taxon>Pseudomonadota</taxon>
        <taxon>Betaproteobacteria</taxon>
        <taxon>Burkholderiales</taxon>
        <taxon>Burkholderiaceae</taxon>
        <taxon>Ralstonia</taxon>
        <taxon>Ralstonia solanacearum species complex</taxon>
    </lineage>
</organism>
<protein>
    <recommendedName>
        <fullName evidence="3">ATP-binding protein</fullName>
    </recommendedName>
</protein>
<sequence length="346" mass="39392">MVFLEQRRRRRERALHRFRRRWNKRLALAARQRFRPLLDEGEFFRWHAPAIFSIGGGRPRQLLLGALAQLRDVVIRRRRKVVLDFARTQKMYSEGTLLFLAEVRRLIRYSDGAANLSALVPANRKVAQVLEQIGFFRLLGVACPVQPEDDDVIYWRHAHGQSVDGAKYEDVLSEYDGQIAESLQKMLYKGVSEAMTNVVNHAYLAPRKDGLAWETERDWWLFSQEKDGVLSIVFCDLGAGIPGTLPARKPELWRRIVMQGRHRDGSAIKYAVHDSVTRTRQSHRGKGLGQIVSVIKDLPGAQVAIYSNAGAILRRPTGGTKVTEYADSILGTLINWMIPLPSKESL</sequence>
<accession>A0AAW5ZRT1</accession>
<dbReference type="EMBL" id="JAIVFG010000026">
    <property type="protein sequence ID" value="MDB0572207.1"/>
    <property type="molecule type" value="Genomic_DNA"/>
</dbReference>
<dbReference type="RefSeq" id="WP_271656815.1">
    <property type="nucleotide sequence ID" value="NZ_JAIVFG010000026.1"/>
</dbReference>
<comment type="caution">
    <text evidence="1">The sequence shown here is derived from an EMBL/GenBank/DDBJ whole genome shotgun (WGS) entry which is preliminary data.</text>
</comment>
<evidence type="ECO:0000313" key="2">
    <source>
        <dbReference type="Proteomes" id="UP001144050"/>
    </source>
</evidence>
<evidence type="ECO:0008006" key="3">
    <source>
        <dbReference type="Google" id="ProtNLM"/>
    </source>
</evidence>
<dbReference type="AlphaFoldDB" id="A0AAW5ZRT1"/>
<proteinExistence type="predicted"/>
<gene>
    <name evidence="1" type="ORF">LBW59_15710</name>
</gene>
<reference evidence="1" key="1">
    <citation type="submission" date="2021-09" db="EMBL/GenBank/DDBJ databases">
        <title>Genomic analysis of Ralstonia spp.</title>
        <authorList>
            <person name="Aburjaile F."/>
            <person name="Ariute J.C."/>
            <person name="Pais A.K.L."/>
            <person name="Albuquerque G.M.R."/>
            <person name="Silva A.M.F."/>
            <person name="Brenig B."/>
            <person name="Azevedo V."/>
            <person name="Matiuzzi M."/>
            <person name="Ramos R."/>
            <person name="Goes-Neto A."/>
            <person name="Soares S."/>
            <person name="Iseppon A.M.B."/>
            <person name="Souza E."/>
            <person name="Gama M."/>
        </authorList>
    </citation>
    <scope>NUCLEOTIDE SEQUENCE</scope>
    <source>
        <strain evidence="1">CCRMRs91</strain>
    </source>
</reference>
<name>A0AAW5ZRT1_RALSL</name>
<evidence type="ECO:0000313" key="1">
    <source>
        <dbReference type="EMBL" id="MDB0572207.1"/>
    </source>
</evidence>
<dbReference type="Proteomes" id="UP001144050">
    <property type="component" value="Unassembled WGS sequence"/>
</dbReference>